<dbReference type="PANTHER" id="PTHR11439">
    <property type="entry name" value="GAG-POL-RELATED RETROTRANSPOSON"/>
    <property type="match status" value="1"/>
</dbReference>
<evidence type="ECO:0000259" key="3">
    <source>
        <dbReference type="Pfam" id="PF13976"/>
    </source>
</evidence>
<feature type="compositionally biased region" description="Polar residues" evidence="1">
    <location>
        <begin position="709"/>
        <end position="722"/>
    </location>
</feature>
<dbReference type="GO" id="GO:0003964">
    <property type="term" value="F:RNA-directed DNA polymerase activity"/>
    <property type="evidence" value="ECO:0007669"/>
    <property type="project" value="UniProtKB-KW"/>
</dbReference>
<dbReference type="Pfam" id="PF07727">
    <property type="entry name" value="RVT_2"/>
    <property type="match status" value="1"/>
</dbReference>
<dbReference type="Proteomes" id="UP000694240">
    <property type="component" value="Chromosome 9"/>
</dbReference>
<gene>
    <name evidence="6" type="ORF">ISN45_Aa04g002200</name>
</gene>
<sequence>MALRVPKTKDVLKDLKFAVVLNGNNYLLWKRTTTNVLGGRKLKNHIEFTYEEVKALDETLDKDVWTQEDLNVLSALHCSLETSLLEGYSYCETAKELWDTLASVFGNESNLTRVYELKKALGSLSQDENDFNTHFGKYRSLVAELEMLRPFTTEAQVLKDRREQDRVFGLMMTLNSNYKDVIQHILRDDKVPTLEQVCAKIQKEFGSQGLFGTKGENLPTANKVGVVKQDDKKTWICDHCKKKGHLKDKCWILHPHLKPDKFKKTKANIANTSDGGLENEERAIVQYGHQEKAMQASAQDKGGVGSTSQETIVMNKADLEALLQSIASKIHHGGISLFTSNSRDLNSLVLDSGASHHMISNPRLLENIKPALGSVKVANGHNVPIEGVGCINLFNKKSSAFYIPKFTSNLLSVKKTTRDLNCLAIFSPNDVKLQDIKSGNVFGQGGTKDDLYVLENTSLNSISNNVAPSIFANNVQSSVVMWHNRLGHPHSRALNLLLPGFSYDCAKCEACILGKHCKVVFPKSNTIYEKCFDLVHSDVWTSPCASRDNHKYFVTFIDEKSKYTWLTLLPSKDRVYDAFINFQNYVTNHFDAKIKILRTDNGGDLRNKLEPKSTKCVFIGYSTTQRGYKCFDPVTNRYYVSRDVKFMEEEAYFGEKNWEGVKDLPNSTSDRAKSLRHILEHLGNVGSLQEDREATPKEPNERTSEVQESDNNVQQKALGNQQESGREEGLSEEVEEKDPSSEGEIIESSSGDETYQAPPVTRDPIYTRENPRRGTRERKPKKCLYNCQAVAHPIQATCSIDLLPEEHKAFLSKLDVEFVPQSYEEAKGIKKWTNAVDDEVQAMTRNHTWDEEELPKGKKCVSSKWVFTIKYKSNGEIERYKARLVARGFTQTYGEDYRETFAPVAKQHTVKVVLSLATNLDWELWQMDVKNAFLQGELEEEVYMTPPPGLEDTVAPGKVLRLRKAIYGLKQSPRAWYHKLSSTLKANGFKKSESDHTLFTLQNDQGIVVVLIYVDDLIISGSNKEGIEVCRSSEGLFLSQRKYTLDLLKLTGKLGAKPVSTPLEPGYKVNRKGEKDDRPYHCPEQYRRLVGKLIYLTYTRPDISFAVNQVSQHMKEPTVYHWSMVDRILKYLKGTPGQGIWMGRNSSTEIVGYCDADYNGDRNTRQSTTGFCTFIGGNLVTWKTKKQKVVSCSSAEAEYRAMKKLTNELTWLKALLKDFGIEQKTPITFHCDNQAAIHIATNPVFHERTKHIETDCHKTREKIEDGTILPCYTKSSDQLADIFTKAASTQVCEFIHGKLGLVDLTHP</sequence>
<dbReference type="InterPro" id="IPR057670">
    <property type="entry name" value="SH3_retrovirus"/>
</dbReference>
<evidence type="ECO:0000259" key="2">
    <source>
        <dbReference type="Pfam" id="PF07727"/>
    </source>
</evidence>
<feature type="compositionally biased region" description="Basic and acidic residues" evidence="1">
    <location>
        <begin position="765"/>
        <end position="774"/>
    </location>
</feature>
<feature type="domain" description="Reverse transcriptase Ty1/copia-type" evidence="2">
    <location>
        <begin position="846"/>
        <end position="1028"/>
    </location>
</feature>
<dbReference type="PANTHER" id="PTHR11439:SF463">
    <property type="entry name" value="REVERSE TRANSCRIPTASE TY1_COPIA-TYPE DOMAIN-CONTAINING PROTEIN"/>
    <property type="match status" value="1"/>
</dbReference>
<protein>
    <submittedName>
        <fullName evidence="6">Reverse transcriptase RNA-dependent DNA polymerase</fullName>
    </submittedName>
</protein>
<dbReference type="Pfam" id="PF13976">
    <property type="entry name" value="gag_pre-integrs"/>
    <property type="match status" value="1"/>
</dbReference>
<comment type="caution">
    <text evidence="6">The sequence shown here is derived from an EMBL/GenBank/DDBJ whole genome shotgun (WGS) entry which is preliminary data.</text>
</comment>
<dbReference type="Pfam" id="PF14223">
    <property type="entry name" value="Retrotran_gag_2"/>
    <property type="match status" value="1"/>
</dbReference>
<accession>A0A8T2A1D2</accession>
<name>A0A8T2A1D2_9BRAS</name>
<feature type="region of interest" description="Disordered" evidence="1">
    <location>
        <begin position="682"/>
        <end position="779"/>
    </location>
</feature>
<feature type="compositionally biased region" description="Basic and acidic residues" evidence="1">
    <location>
        <begin position="689"/>
        <end position="705"/>
    </location>
</feature>
<dbReference type="InterPro" id="IPR054722">
    <property type="entry name" value="PolX-like_BBD"/>
</dbReference>
<evidence type="ECO:0000259" key="5">
    <source>
        <dbReference type="Pfam" id="PF25597"/>
    </source>
</evidence>
<proteinExistence type="predicted"/>
<feature type="compositionally biased region" description="Low complexity" evidence="1">
    <location>
        <begin position="742"/>
        <end position="751"/>
    </location>
</feature>
<dbReference type="Pfam" id="PF25597">
    <property type="entry name" value="SH3_retrovirus"/>
    <property type="match status" value="1"/>
</dbReference>
<dbReference type="EMBL" id="JAEFBK010000009">
    <property type="protein sequence ID" value="KAG7567337.1"/>
    <property type="molecule type" value="Genomic_DNA"/>
</dbReference>
<feature type="domain" description="Retrovirus-related Pol polyprotein from transposon TNT 1-94-like beta-barrel" evidence="4">
    <location>
        <begin position="349"/>
        <end position="417"/>
    </location>
</feature>
<evidence type="ECO:0000259" key="4">
    <source>
        <dbReference type="Pfam" id="PF22936"/>
    </source>
</evidence>
<dbReference type="InterPro" id="IPR025724">
    <property type="entry name" value="GAG-pre-integrase_dom"/>
</dbReference>
<evidence type="ECO:0000256" key="1">
    <source>
        <dbReference type="SAM" id="MobiDB-lite"/>
    </source>
</evidence>
<keyword evidence="6" id="KW-0808">Transferase</keyword>
<reference evidence="6 7" key="1">
    <citation type="submission" date="2020-12" db="EMBL/GenBank/DDBJ databases">
        <title>Concerted genomic and epigenomic changes stabilize Arabidopsis allopolyploids.</title>
        <authorList>
            <person name="Chen Z."/>
        </authorList>
    </citation>
    <scope>NUCLEOTIDE SEQUENCE [LARGE SCALE GENOMIC DNA]</scope>
    <source>
        <strain evidence="6">Allo738</strain>
        <tissue evidence="6">Leaf</tissue>
    </source>
</reference>
<dbReference type="CDD" id="cd09272">
    <property type="entry name" value="RNase_HI_RT_Ty1"/>
    <property type="match status" value="1"/>
</dbReference>
<dbReference type="Pfam" id="PF22936">
    <property type="entry name" value="Pol_BBD"/>
    <property type="match status" value="1"/>
</dbReference>
<keyword evidence="6" id="KW-0548">Nucleotidyltransferase</keyword>
<feature type="domain" description="Retroviral polymerase SH3-like" evidence="5">
    <location>
        <begin position="605"/>
        <end position="655"/>
    </location>
</feature>
<dbReference type="InterPro" id="IPR013103">
    <property type="entry name" value="RVT_2"/>
</dbReference>
<organism evidence="6 7">
    <name type="scientific">Arabidopsis thaliana x Arabidopsis arenosa</name>
    <dbReference type="NCBI Taxonomy" id="1240361"/>
    <lineage>
        <taxon>Eukaryota</taxon>
        <taxon>Viridiplantae</taxon>
        <taxon>Streptophyta</taxon>
        <taxon>Embryophyta</taxon>
        <taxon>Tracheophyta</taxon>
        <taxon>Spermatophyta</taxon>
        <taxon>Magnoliopsida</taxon>
        <taxon>eudicotyledons</taxon>
        <taxon>Gunneridae</taxon>
        <taxon>Pentapetalae</taxon>
        <taxon>rosids</taxon>
        <taxon>malvids</taxon>
        <taxon>Brassicales</taxon>
        <taxon>Brassicaceae</taxon>
        <taxon>Camelineae</taxon>
        <taxon>Arabidopsis</taxon>
    </lineage>
</organism>
<keyword evidence="6" id="KW-0695">RNA-directed DNA polymerase</keyword>
<keyword evidence="7" id="KW-1185">Reference proteome</keyword>
<feature type="domain" description="GAG-pre-integrase" evidence="3">
    <location>
        <begin position="451"/>
        <end position="516"/>
    </location>
</feature>
<evidence type="ECO:0000313" key="7">
    <source>
        <dbReference type="Proteomes" id="UP000694240"/>
    </source>
</evidence>
<evidence type="ECO:0000313" key="6">
    <source>
        <dbReference type="EMBL" id="KAG7567337.1"/>
    </source>
</evidence>